<proteinExistence type="predicted"/>
<dbReference type="PANTHER" id="PTHR43129:SF1">
    <property type="entry name" value="FOSMIDOMYCIN RESISTANCE PROTEIN"/>
    <property type="match status" value="1"/>
</dbReference>
<dbReference type="InterPro" id="IPR020846">
    <property type="entry name" value="MFS_dom"/>
</dbReference>
<evidence type="ECO:0000256" key="4">
    <source>
        <dbReference type="SAM" id="Phobius"/>
    </source>
</evidence>
<dbReference type="OrthoDB" id="9770492at2"/>
<dbReference type="SUPFAM" id="SSF103473">
    <property type="entry name" value="MFS general substrate transporter"/>
    <property type="match status" value="1"/>
</dbReference>
<keyword evidence="3 4" id="KW-0472">Membrane</keyword>
<feature type="transmembrane region" description="Helical" evidence="4">
    <location>
        <begin position="357"/>
        <end position="380"/>
    </location>
</feature>
<sequence>MLPAFREPAEVTDTAMPAQSASATGTAFTVILAVSLCHGINDIMQSLLSAIYPLLKDNYGLDFWQIGLLTFTFQLTASLLQPVVGMITDRKPMPFSLPVGMTASLIGLIVVAYAGHYWILLIGASLIGIGSSIFHPEASRIARLASGGRHGMAQSLFQVGGNAGQAIGPLLAAFIVVPYGQTSVAWFAVGSLLGIVVLYQVGNWYKRFQERIATSAKSAAPVLTLPRRRVAWALVVLTILVLSKNAYMAGLSSYYTFYVIEKFGVSVQMSQILLFAFLGACALGILLGGPFGDRFGQKAMIWFSIVGVIPFTLALPYANYEWTIVLTIIIGLIMSSAFSNIVVFAQELVPGRVGMIAGIFFGFAFGMGGIAAALLGVVADARGIEYVYRLCSYLPLLGLLTVFLPNMKQARAMRA</sequence>
<keyword evidence="2 4" id="KW-1133">Transmembrane helix</keyword>
<evidence type="ECO:0000256" key="3">
    <source>
        <dbReference type="ARBA" id="ARBA00023136"/>
    </source>
</evidence>
<keyword evidence="1 4" id="KW-0812">Transmembrane</keyword>
<dbReference type="Proteomes" id="UP000294958">
    <property type="component" value="Unassembled WGS sequence"/>
</dbReference>
<dbReference type="CDD" id="cd17478">
    <property type="entry name" value="MFS_FsR"/>
    <property type="match status" value="1"/>
</dbReference>
<organism evidence="6 7">
    <name type="scientific">Aquamicrobium defluvii</name>
    <dbReference type="NCBI Taxonomy" id="69279"/>
    <lineage>
        <taxon>Bacteria</taxon>
        <taxon>Pseudomonadati</taxon>
        <taxon>Pseudomonadota</taxon>
        <taxon>Alphaproteobacteria</taxon>
        <taxon>Hyphomicrobiales</taxon>
        <taxon>Phyllobacteriaceae</taxon>
        <taxon>Aquamicrobium</taxon>
    </lineage>
</organism>
<dbReference type="InterPro" id="IPR036259">
    <property type="entry name" value="MFS_trans_sf"/>
</dbReference>
<feature type="transmembrane region" description="Helical" evidence="4">
    <location>
        <begin position="117"/>
        <end position="135"/>
    </location>
</feature>
<dbReference type="AlphaFoldDB" id="A0A4R6YEG1"/>
<comment type="caution">
    <text evidence="6">The sequence shown here is derived from an EMBL/GenBank/DDBJ whole genome shotgun (WGS) entry which is preliminary data.</text>
</comment>
<dbReference type="InterPro" id="IPR011701">
    <property type="entry name" value="MFS"/>
</dbReference>
<feature type="transmembrane region" description="Helical" evidence="4">
    <location>
        <begin position="299"/>
        <end position="318"/>
    </location>
</feature>
<evidence type="ECO:0000313" key="7">
    <source>
        <dbReference type="Proteomes" id="UP000294958"/>
    </source>
</evidence>
<feature type="transmembrane region" description="Helical" evidence="4">
    <location>
        <begin position="183"/>
        <end position="201"/>
    </location>
</feature>
<feature type="transmembrane region" description="Helical" evidence="4">
    <location>
        <begin position="92"/>
        <end position="111"/>
    </location>
</feature>
<feature type="transmembrane region" description="Helical" evidence="4">
    <location>
        <begin position="230"/>
        <end position="249"/>
    </location>
</feature>
<evidence type="ECO:0000256" key="1">
    <source>
        <dbReference type="ARBA" id="ARBA00022692"/>
    </source>
</evidence>
<feature type="transmembrane region" description="Helical" evidence="4">
    <location>
        <begin position="324"/>
        <end position="345"/>
    </location>
</feature>
<dbReference type="PROSITE" id="PS50850">
    <property type="entry name" value="MFS"/>
    <property type="match status" value="1"/>
</dbReference>
<dbReference type="Pfam" id="PF07690">
    <property type="entry name" value="MFS_1"/>
    <property type="match status" value="1"/>
</dbReference>
<feature type="transmembrane region" description="Helical" evidence="4">
    <location>
        <begin position="269"/>
        <end position="287"/>
    </location>
</feature>
<gene>
    <name evidence="6" type="ORF">DES43_11425</name>
</gene>
<name>A0A4R6YEG1_9HYPH</name>
<evidence type="ECO:0000313" key="6">
    <source>
        <dbReference type="EMBL" id="TDR34419.1"/>
    </source>
</evidence>
<evidence type="ECO:0000259" key="5">
    <source>
        <dbReference type="PROSITE" id="PS50850"/>
    </source>
</evidence>
<feature type="transmembrane region" description="Helical" evidence="4">
    <location>
        <begin position="156"/>
        <end position="177"/>
    </location>
</feature>
<dbReference type="PANTHER" id="PTHR43129">
    <property type="entry name" value="FOSMIDOMYCIN RESISTANCE PROTEIN"/>
    <property type="match status" value="1"/>
</dbReference>
<feature type="transmembrane region" description="Helical" evidence="4">
    <location>
        <begin position="386"/>
        <end position="404"/>
    </location>
</feature>
<accession>A0A4R6YEG1</accession>
<keyword evidence="7" id="KW-1185">Reference proteome</keyword>
<dbReference type="Gene3D" id="1.20.1250.20">
    <property type="entry name" value="MFS general substrate transporter like domains"/>
    <property type="match status" value="2"/>
</dbReference>
<reference evidence="6 7" key="1">
    <citation type="submission" date="2019-03" db="EMBL/GenBank/DDBJ databases">
        <title>Genomic Encyclopedia of Type Strains, Phase IV (KMG-IV): sequencing the most valuable type-strain genomes for metagenomic binning, comparative biology and taxonomic classification.</title>
        <authorList>
            <person name="Goeker M."/>
        </authorList>
    </citation>
    <scope>NUCLEOTIDE SEQUENCE [LARGE SCALE GENOMIC DNA]</scope>
    <source>
        <strain evidence="6 7">DSM 11603</strain>
    </source>
</reference>
<feature type="domain" description="Major facilitator superfamily (MFS) profile" evidence="5">
    <location>
        <begin position="30"/>
        <end position="410"/>
    </location>
</feature>
<evidence type="ECO:0000256" key="2">
    <source>
        <dbReference type="ARBA" id="ARBA00022989"/>
    </source>
</evidence>
<dbReference type="GO" id="GO:0022857">
    <property type="term" value="F:transmembrane transporter activity"/>
    <property type="evidence" value="ECO:0007669"/>
    <property type="project" value="InterPro"/>
</dbReference>
<protein>
    <submittedName>
        <fullName evidence="6">FSR family fosmidomycin resistance protein-like MFS transporter</fullName>
    </submittedName>
</protein>
<dbReference type="EMBL" id="SNZF01000014">
    <property type="protein sequence ID" value="TDR34419.1"/>
    <property type="molecule type" value="Genomic_DNA"/>
</dbReference>
<feature type="transmembrane region" description="Helical" evidence="4">
    <location>
        <begin position="63"/>
        <end position="80"/>
    </location>
</feature>
<dbReference type="GO" id="GO:0005886">
    <property type="term" value="C:plasma membrane"/>
    <property type="evidence" value="ECO:0007669"/>
    <property type="project" value="TreeGrafter"/>
</dbReference>